<dbReference type="STRING" id="1123069.ruthe_01705"/>
<reference evidence="3 4" key="1">
    <citation type="journal article" date="2013" name="Stand. Genomic Sci.">
        <title>Genome sequence of the reddish-pigmented Rubellimicrobium thermophilum type strain (DSM 16684(T)), a member of the Roseobacter clade.</title>
        <authorList>
            <person name="Fiebig A."/>
            <person name="Riedel T."/>
            <person name="Gronow S."/>
            <person name="Petersen J."/>
            <person name="Klenk H.P."/>
            <person name="Goker M."/>
        </authorList>
    </citation>
    <scope>NUCLEOTIDE SEQUENCE [LARGE SCALE GENOMIC DNA]</scope>
    <source>
        <strain evidence="3 4">DSM 16684</strain>
    </source>
</reference>
<dbReference type="AlphaFoldDB" id="S9QWK6"/>
<feature type="region of interest" description="Disordered" evidence="1">
    <location>
        <begin position="147"/>
        <end position="169"/>
    </location>
</feature>
<dbReference type="Pfam" id="PF13464">
    <property type="entry name" value="RodZ_C"/>
    <property type="match status" value="1"/>
</dbReference>
<dbReference type="HOGENOM" id="CLU_1577350_0_0_5"/>
<accession>S9QWK6</accession>
<dbReference type="EMBL" id="AOLV01000013">
    <property type="protein sequence ID" value="EPX85776.1"/>
    <property type="molecule type" value="Genomic_DNA"/>
</dbReference>
<organism evidence="3 4">
    <name type="scientific">Rubellimicrobium thermophilum DSM 16684</name>
    <dbReference type="NCBI Taxonomy" id="1123069"/>
    <lineage>
        <taxon>Bacteria</taxon>
        <taxon>Pseudomonadati</taxon>
        <taxon>Pseudomonadota</taxon>
        <taxon>Alphaproteobacteria</taxon>
        <taxon>Rhodobacterales</taxon>
        <taxon>Roseobacteraceae</taxon>
        <taxon>Rubellimicrobium</taxon>
    </lineage>
</organism>
<dbReference type="InterPro" id="IPR025194">
    <property type="entry name" value="RodZ-like_C"/>
</dbReference>
<evidence type="ECO:0000259" key="2">
    <source>
        <dbReference type="Pfam" id="PF13464"/>
    </source>
</evidence>
<dbReference type="Proteomes" id="UP000015346">
    <property type="component" value="Unassembled WGS sequence"/>
</dbReference>
<protein>
    <recommendedName>
        <fullName evidence="2">Cytoskeleton protein RodZ-like C-terminal domain-containing protein</fullName>
    </recommendedName>
</protein>
<name>S9QWK6_9RHOB</name>
<proteinExistence type="predicted"/>
<keyword evidence="4" id="KW-1185">Reference proteome</keyword>
<gene>
    <name evidence="3" type="ORF">ruthe_01705</name>
</gene>
<comment type="caution">
    <text evidence="3">The sequence shown here is derived from an EMBL/GenBank/DDBJ whole genome shotgun (WGS) entry which is preliminary data.</text>
</comment>
<evidence type="ECO:0000313" key="3">
    <source>
        <dbReference type="EMBL" id="EPX85776.1"/>
    </source>
</evidence>
<feature type="domain" description="Cytoskeleton protein RodZ-like C-terminal" evidence="2">
    <location>
        <begin position="40"/>
        <end position="107"/>
    </location>
</feature>
<evidence type="ECO:0000256" key="1">
    <source>
        <dbReference type="SAM" id="MobiDB-lite"/>
    </source>
</evidence>
<dbReference type="PATRIC" id="fig|1123069.3.peg.1673"/>
<sequence>MAGVEETLASLLGEGPEATAASASDPTGVQVTAGPAPQVQLVAVREAWVRVRAPDGSTLFEGILAPGDTFDVPAFEEPPTMRVGESGGLYMAVNGVPYGPVGRDGAVTSNVPLSAEAILASYQPADPSANQHLAEYVALASATQTAPAALPAGAQEPGTATGNPVPPFE</sequence>
<evidence type="ECO:0000313" key="4">
    <source>
        <dbReference type="Proteomes" id="UP000015346"/>
    </source>
</evidence>